<feature type="domain" description="N-acetyltransferase" evidence="5">
    <location>
        <begin position="48"/>
        <end position="189"/>
    </location>
</feature>
<keyword evidence="3 4" id="KW-0012">Acyltransferase</keyword>
<keyword evidence="7" id="KW-1185">Reference proteome</keyword>
<dbReference type="InterPro" id="IPR051554">
    <property type="entry name" value="Acetyltransferase_Eis"/>
</dbReference>
<feature type="active site" description="Proton acceptor; via carboxylate" evidence="4">
    <location>
        <position position="439"/>
    </location>
</feature>
<evidence type="ECO:0000256" key="3">
    <source>
        <dbReference type="ARBA" id="ARBA00023315"/>
    </source>
</evidence>
<dbReference type="InterPro" id="IPR022902">
    <property type="entry name" value="NAcTrfase_Eis"/>
</dbReference>
<dbReference type="SUPFAM" id="SSF55718">
    <property type="entry name" value="SCP-like"/>
    <property type="match status" value="1"/>
</dbReference>
<dbReference type="InterPro" id="IPR016181">
    <property type="entry name" value="Acyl_CoA_acyltransferase"/>
</dbReference>
<dbReference type="PROSITE" id="PS51186">
    <property type="entry name" value="GNAT"/>
    <property type="match status" value="1"/>
</dbReference>
<evidence type="ECO:0000313" key="7">
    <source>
        <dbReference type="Proteomes" id="UP001317779"/>
    </source>
</evidence>
<dbReference type="Pfam" id="PF13527">
    <property type="entry name" value="Acetyltransf_9"/>
    <property type="match status" value="1"/>
</dbReference>
<evidence type="ECO:0000256" key="1">
    <source>
        <dbReference type="ARBA" id="ARBA00009213"/>
    </source>
</evidence>
<name>A0ABM8DZM8_9MICO</name>
<proteinExistence type="inferred from homology"/>
<comment type="similarity">
    <text evidence="1 4">Belongs to the acetyltransferase Eis family.</text>
</comment>
<feature type="binding site" evidence="4">
    <location>
        <begin position="113"/>
        <end position="115"/>
    </location>
    <ligand>
        <name>acetyl-CoA</name>
        <dbReference type="ChEBI" id="CHEBI:57288"/>
    </ligand>
</feature>
<dbReference type="Proteomes" id="UP001317779">
    <property type="component" value="Chromosome"/>
</dbReference>
<sequence>MDDLVRTHHDGPVDGAAAAALADRGLRLTRVPNDDRPGFGSWLDAVARGFLDGERSDLHRAAAFERLGQRRLIGVFDDSAPEPTVPVGTFASWVSELTVPGGTSIPSCAISSVTVAPTHHRRGIARAMMEGELRAADALGVPVAVLTVSESTLYGRYGFASAAAAVSLRIETRRAGWTGPAAPGRVDFISRERWRELAPQVHERGRTRRAGEIEMPGGHWDRLARTRPDAEDPGKVRAVQYAGLDGDVTGVAVYSVEENHDDFTKSIAHVHLLLAGDDDAYAGLWRFFLQLDLIGEVRASELSLDEPLLWMIADQRAAVITVRDHQYVRVLDVPAALTARRYGAAGVFALDVADPLGIGGGRWVLRVDADGAGAVSPWEGDAPEGAVRVQLGTAELSALYLGGVSAAALATAGRLRASDVVALARTFAWHESPRLSFWY</sequence>
<dbReference type="Gene3D" id="3.40.630.30">
    <property type="match status" value="2"/>
</dbReference>
<dbReference type="InterPro" id="IPR036527">
    <property type="entry name" value="SCP2_sterol-bd_dom_sf"/>
</dbReference>
<feature type="binding site" evidence="4">
    <location>
        <begin position="121"/>
        <end position="126"/>
    </location>
    <ligand>
        <name>acetyl-CoA</name>
        <dbReference type="ChEBI" id="CHEBI:57288"/>
    </ligand>
</feature>
<evidence type="ECO:0000256" key="4">
    <source>
        <dbReference type="HAMAP-Rule" id="MF_01812"/>
    </source>
</evidence>
<dbReference type="Gene3D" id="3.30.1050.10">
    <property type="entry name" value="SCP2 sterol-binding domain"/>
    <property type="match status" value="1"/>
</dbReference>
<dbReference type="InterPro" id="IPR041380">
    <property type="entry name" value="Acetyltransf_17"/>
</dbReference>
<dbReference type="EMBL" id="AP027141">
    <property type="protein sequence ID" value="BDV31123.1"/>
    <property type="molecule type" value="Genomic_DNA"/>
</dbReference>
<evidence type="ECO:0000256" key="2">
    <source>
        <dbReference type="ARBA" id="ARBA00022679"/>
    </source>
</evidence>
<feature type="binding site" evidence="4">
    <location>
        <begin position="149"/>
        <end position="150"/>
    </location>
    <ligand>
        <name>acetyl-CoA</name>
        <dbReference type="ChEBI" id="CHEBI:57288"/>
    </ligand>
</feature>
<dbReference type="PANTHER" id="PTHR37817">
    <property type="entry name" value="N-ACETYLTRANSFERASE EIS"/>
    <property type="match status" value="1"/>
</dbReference>
<protein>
    <submittedName>
        <fullName evidence="6">UPF0256 protein</fullName>
    </submittedName>
</protein>
<gene>
    <name evidence="6" type="ORF">Microterr_17830</name>
</gene>
<dbReference type="PANTHER" id="PTHR37817:SF1">
    <property type="entry name" value="N-ACETYLTRANSFERASE EIS"/>
    <property type="match status" value="1"/>
</dbReference>
<evidence type="ECO:0000313" key="6">
    <source>
        <dbReference type="EMBL" id="BDV31123.1"/>
    </source>
</evidence>
<dbReference type="RefSeq" id="WP_263798296.1">
    <property type="nucleotide sequence ID" value="NZ_AP027141.1"/>
</dbReference>
<comment type="subunit">
    <text evidence="4">Homohexamer; trimer of dimers.</text>
</comment>
<dbReference type="Pfam" id="PF17668">
    <property type="entry name" value="Acetyltransf_17"/>
    <property type="match status" value="1"/>
</dbReference>
<dbReference type="HAMAP" id="MF_01812">
    <property type="entry name" value="Eis"/>
    <property type="match status" value="1"/>
</dbReference>
<dbReference type="SUPFAM" id="SSF55729">
    <property type="entry name" value="Acyl-CoA N-acyltransferases (Nat)"/>
    <property type="match status" value="1"/>
</dbReference>
<reference evidence="6 7" key="1">
    <citation type="submission" date="2022-12" db="EMBL/GenBank/DDBJ databases">
        <title>Microbacterium terricola strain KV-448 chromosome, complete genome.</title>
        <authorList>
            <person name="Oshima T."/>
            <person name="Moriya T."/>
            <person name="Bessho Y."/>
        </authorList>
    </citation>
    <scope>NUCLEOTIDE SEQUENCE [LARGE SCALE GENOMIC DNA]</scope>
    <source>
        <strain evidence="6 7">KV-448</strain>
    </source>
</reference>
<dbReference type="InterPro" id="IPR000182">
    <property type="entry name" value="GNAT_dom"/>
</dbReference>
<organism evidence="6 7">
    <name type="scientific">Microbacterium terricola</name>
    <dbReference type="NCBI Taxonomy" id="344163"/>
    <lineage>
        <taxon>Bacteria</taxon>
        <taxon>Bacillati</taxon>
        <taxon>Actinomycetota</taxon>
        <taxon>Actinomycetes</taxon>
        <taxon>Micrococcales</taxon>
        <taxon>Microbacteriaceae</taxon>
        <taxon>Microbacterium</taxon>
    </lineage>
</organism>
<feature type="active site" description="Proton donor" evidence="4">
    <location>
        <position position="154"/>
    </location>
</feature>
<evidence type="ECO:0000259" key="5">
    <source>
        <dbReference type="PROSITE" id="PS51186"/>
    </source>
</evidence>
<keyword evidence="2 4" id="KW-0808">Transferase</keyword>
<dbReference type="InterPro" id="IPR025559">
    <property type="entry name" value="Eis_dom"/>
</dbReference>
<accession>A0ABM8DZM8</accession>
<dbReference type="Pfam" id="PF13530">
    <property type="entry name" value="SCP2_2"/>
    <property type="match status" value="1"/>
</dbReference>